<comment type="caution">
    <text evidence="2">The sequence shown here is derived from an EMBL/GenBank/DDBJ whole genome shotgun (WGS) entry which is preliminary data.</text>
</comment>
<reference evidence="2" key="1">
    <citation type="submission" date="2023-04" db="EMBL/GenBank/DDBJ databases">
        <title>Chromosome-level genome of Chaenocephalus aceratus.</title>
        <authorList>
            <person name="Park H."/>
        </authorList>
    </citation>
    <scope>NUCLEOTIDE SEQUENCE</scope>
    <source>
        <strain evidence="2">DE</strain>
        <tissue evidence="2">Muscle</tissue>
    </source>
</reference>
<keyword evidence="3" id="KW-1185">Reference proteome</keyword>
<name>A0AAD9ERV9_DISEL</name>
<accession>A0AAD9ERV9</accession>
<evidence type="ECO:0000313" key="2">
    <source>
        <dbReference type="EMBL" id="KAK1874791.1"/>
    </source>
</evidence>
<feature type="compositionally biased region" description="Basic residues" evidence="1">
    <location>
        <begin position="171"/>
        <end position="181"/>
    </location>
</feature>
<feature type="region of interest" description="Disordered" evidence="1">
    <location>
        <begin position="1"/>
        <end position="181"/>
    </location>
</feature>
<dbReference type="Proteomes" id="UP001228049">
    <property type="component" value="Unassembled WGS sequence"/>
</dbReference>
<feature type="compositionally biased region" description="Basic and acidic residues" evidence="1">
    <location>
        <begin position="86"/>
        <end position="103"/>
    </location>
</feature>
<evidence type="ECO:0000256" key="1">
    <source>
        <dbReference type="SAM" id="MobiDB-lite"/>
    </source>
</evidence>
<feature type="compositionally biased region" description="Basic and acidic residues" evidence="1">
    <location>
        <begin position="25"/>
        <end position="41"/>
    </location>
</feature>
<organism evidence="2 3">
    <name type="scientific">Dissostichus eleginoides</name>
    <name type="common">Patagonian toothfish</name>
    <name type="synonym">Dissostichus amissus</name>
    <dbReference type="NCBI Taxonomy" id="100907"/>
    <lineage>
        <taxon>Eukaryota</taxon>
        <taxon>Metazoa</taxon>
        <taxon>Chordata</taxon>
        <taxon>Craniata</taxon>
        <taxon>Vertebrata</taxon>
        <taxon>Euteleostomi</taxon>
        <taxon>Actinopterygii</taxon>
        <taxon>Neopterygii</taxon>
        <taxon>Teleostei</taxon>
        <taxon>Neoteleostei</taxon>
        <taxon>Acanthomorphata</taxon>
        <taxon>Eupercaria</taxon>
        <taxon>Perciformes</taxon>
        <taxon>Notothenioidei</taxon>
        <taxon>Nototheniidae</taxon>
        <taxon>Dissostichus</taxon>
    </lineage>
</organism>
<proteinExistence type="predicted"/>
<evidence type="ECO:0000313" key="3">
    <source>
        <dbReference type="Proteomes" id="UP001228049"/>
    </source>
</evidence>
<dbReference type="EMBL" id="JASDAP010000489">
    <property type="protein sequence ID" value="KAK1874791.1"/>
    <property type="molecule type" value="Genomic_DNA"/>
</dbReference>
<gene>
    <name evidence="2" type="ORF">KUDE01_007016</name>
</gene>
<protein>
    <submittedName>
        <fullName evidence="2">RNA-binding protein 6</fullName>
    </submittedName>
</protein>
<feature type="compositionally biased region" description="Basic and acidic residues" evidence="1">
    <location>
        <begin position="139"/>
        <end position="156"/>
    </location>
</feature>
<dbReference type="AlphaFoldDB" id="A0AAD9ERV9"/>
<feature type="compositionally biased region" description="Basic and acidic residues" evidence="1">
    <location>
        <begin position="114"/>
        <end position="129"/>
    </location>
</feature>
<sequence>MTQKITGLKKRISMKDPSSSSLNLRNKDSEDHTFREKDLHEGSFLLFSKPQEQGLRRSHTSGTRTQKITRSEKRISMKDPSSSSLDLRDKDSEDTCSEKRISMKDPSSSSLNLRNKDSEDTRSEKRISMKDPSSSSLDLRNKDSEDHTFREKDLHEGSFLLLSRPQEQGLRRTHVQRKGSP</sequence>